<keyword evidence="1" id="KW-0378">Hydrolase</keyword>
<proteinExistence type="inferred from homology"/>
<feature type="domain" description="AB hydrolase-1" evidence="3">
    <location>
        <begin position="46"/>
        <end position="102"/>
    </location>
</feature>
<dbReference type="SUPFAM" id="SSF53474">
    <property type="entry name" value="alpha/beta-Hydrolases"/>
    <property type="match status" value="2"/>
</dbReference>
<reference evidence="4 5" key="1">
    <citation type="submission" date="2024-01" db="EMBL/GenBank/DDBJ databases">
        <title>The genomes of 5 underutilized Papilionoideae crops provide insights into root nodulation and disease resistanc.</title>
        <authorList>
            <person name="Jiang F."/>
        </authorList>
    </citation>
    <scope>NUCLEOTIDE SEQUENCE [LARGE SCALE GENOMIC DNA]</scope>
    <source>
        <strain evidence="4">DUOXIRENSHENG_FW03</strain>
        <tissue evidence="4">Leaves</tissue>
    </source>
</reference>
<evidence type="ECO:0000256" key="2">
    <source>
        <dbReference type="ARBA" id="ARBA00038334"/>
    </source>
</evidence>
<sequence length="531" mass="59102">MLNSINFLFMKEVYVVMKSGTLWRKSSTVVKGLKLHVAEIGSGSKAVVFLHGFPEISYTWRHQMIAVASAGCRGIALDFRGYGLSEYPAEPEKETMLDLIDEISGYLTAVVHPERVAAVINLGVPFMLPGPSAEPGRAEADFGRFPVESVIQNIYTLFSRSEIPIAADDQETMDLFDPSTPLPPWFSEEDLATYASLYENSGFRYALQVPYRALNVETGLSDVKVNKATLLIMGEKDYIFKFPGMEDYIRSGAVKSFVPDLEISYIPEGSHFVHEQIPEKVNQLIIEFLDKQKYPAEACGSEGTEAARGRDWKWPFPECSKAVGYIAFDFRGYGLSEQPAELEKETVYGLVDEIVGLLHSSNISKTKCLLQTVEKAFLVGMEFGATAGYLTAAVHPERVAAVINFGVPFSPPGPAVVLNGLPNGFRNNRWQEPGRADADFGRFPVKSVIRNLYTLFSRSEIPIAAADQEIMDLVDPSTPLPPWFSEEDLQTYASLYEKSGFRYALQFSGTDFNNIAFELLMQKPQCGNWLK</sequence>
<dbReference type="AlphaFoldDB" id="A0AAN9XQV7"/>
<dbReference type="Pfam" id="PF00561">
    <property type="entry name" value="Abhydrolase_1"/>
    <property type="match status" value="1"/>
</dbReference>
<dbReference type="GO" id="GO:0016787">
    <property type="term" value="F:hydrolase activity"/>
    <property type="evidence" value="ECO:0007669"/>
    <property type="project" value="UniProtKB-KW"/>
</dbReference>
<evidence type="ECO:0000259" key="3">
    <source>
        <dbReference type="Pfam" id="PF00561"/>
    </source>
</evidence>
<dbReference type="InterPro" id="IPR000639">
    <property type="entry name" value="Epox_hydrolase-like"/>
</dbReference>
<keyword evidence="5" id="KW-1185">Reference proteome</keyword>
<comment type="similarity">
    <text evidence="2">Belongs to the AB hydrolase superfamily. Epoxide hydrolase family.</text>
</comment>
<dbReference type="InterPro" id="IPR029058">
    <property type="entry name" value="AB_hydrolase_fold"/>
</dbReference>
<evidence type="ECO:0000313" key="4">
    <source>
        <dbReference type="EMBL" id="KAK7404977.1"/>
    </source>
</evidence>
<name>A0AAN9XQV7_PSOTE</name>
<organism evidence="4 5">
    <name type="scientific">Psophocarpus tetragonolobus</name>
    <name type="common">Winged bean</name>
    <name type="synonym">Dolichos tetragonolobus</name>
    <dbReference type="NCBI Taxonomy" id="3891"/>
    <lineage>
        <taxon>Eukaryota</taxon>
        <taxon>Viridiplantae</taxon>
        <taxon>Streptophyta</taxon>
        <taxon>Embryophyta</taxon>
        <taxon>Tracheophyta</taxon>
        <taxon>Spermatophyta</taxon>
        <taxon>Magnoliopsida</taxon>
        <taxon>eudicotyledons</taxon>
        <taxon>Gunneridae</taxon>
        <taxon>Pentapetalae</taxon>
        <taxon>rosids</taxon>
        <taxon>fabids</taxon>
        <taxon>Fabales</taxon>
        <taxon>Fabaceae</taxon>
        <taxon>Papilionoideae</taxon>
        <taxon>50 kb inversion clade</taxon>
        <taxon>NPAAA clade</taxon>
        <taxon>indigoferoid/millettioid clade</taxon>
        <taxon>Phaseoleae</taxon>
        <taxon>Psophocarpus</taxon>
    </lineage>
</organism>
<dbReference type="InterPro" id="IPR000073">
    <property type="entry name" value="AB_hydrolase_1"/>
</dbReference>
<comment type="caution">
    <text evidence="4">The sequence shown here is derived from an EMBL/GenBank/DDBJ whole genome shotgun (WGS) entry which is preliminary data.</text>
</comment>
<evidence type="ECO:0000313" key="5">
    <source>
        <dbReference type="Proteomes" id="UP001386955"/>
    </source>
</evidence>
<dbReference type="Proteomes" id="UP001386955">
    <property type="component" value="Unassembled WGS sequence"/>
</dbReference>
<dbReference type="Gene3D" id="3.40.50.1820">
    <property type="entry name" value="alpha/beta hydrolase"/>
    <property type="match status" value="3"/>
</dbReference>
<accession>A0AAN9XQV7</accession>
<gene>
    <name evidence="4" type="ORF">VNO78_06077</name>
</gene>
<dbReference type="PANTHER" id="PTHR43329">
    <property type="entry name" value="EPOXIDE HYDROLASE"/>
    <property type="match status" value="1"/>
</dbReference>
<protein>
    <recommendedName>
        <fullName evidence="3">AB hydrolase-1 domain-containing protein</fullName>
    </recommendedName>
</protein>
<dbReference type="EMBL" id="JAYMYS010000002">
    <property type="protein sequence ID" value="KAK7404977.1"/>
    <property type="molecule type" value="Genomic_DNA"/>
</dbReference>
<dbReference type="PRINTS" id="PR00412">
    <property type="entry name" value="EPOXHYDRLASE"/>
</dbReference>
<evidence type="ECO:0000256" key="1">
    <source>
        <dbReference type="ARBA" id="ARBA00022801"/>
    </source>
</evidence>